<evidence type="ECO:0000313" key="2">
    <source>
        <dbReference type="Proteomes" id="UP001060085"/>
    </source>
</evidence>
<reference evidence="2" key="1">
    <citation type="journal article" date="2023" name="Nat. Plants">
        <title>Single-cell RNA sequencing provides a high-resolution roadmap for understanding the multicellular compartmentation of specialized metabolism.</title>
        <authorList>
            <person name="Sun S."/>
            <person name="Shen X."/>
            <person name="Li Y."/>
            <person name="Li Y."/>
            <person name="Wang S."/>
            <person name="Li R."/>
            <person name="Zhang H."/>
            <person name="Shen G."/>
            <person name="Guo B."/>
            <person name="Wei J."/>
            <person name="Xu J."/>
            <person name="St-Pierre B."/>
            <person name="Chen S."/>
            <person name="Sun C."/>
        </authorList>
    </citation>
    <scope>NUCLEOTIDE SEQUENCE [LARGE SCALE GENOMIC DNA]</scope>
</reference>
<sequence>MGSGKQSNSDTTSDEEIDQPREKSDNSSSGIGRSYECNYCKRGFTNAQALGGHMNIHRKDKAKAKQHQKNKQDSSSSLLAANKLSSHDHHQDYYKYFAPHGVSSEYNYQQQVYFQGQNYYHQQYYHDHNLILSCNNHMHEHHQYMGENLSLRIGPSNNDQMEEEEEERVVKNVREENDIDLELRLGHHHP</sequence>
<organism evidence="1 2">
    <name type="scientific">Catharanthus roseus</name>
    <name type="common">Madagascar periwinkle</name>
    <name type="synonym">Vinca rosea</name>
    <dbReference type="NCBI Taxonomy" id="4058"/>
    <lineage>
        <taxon>Eukaryota</taxon>
        <taxon>Viridiplantae</taxon>
        <taxon>Streptophyta</taxon>
        <taxon>Embryophyta</taxon>
        <taxon>Tracheophyta</taxon>
        <taxon>Spermatophyta</taxon>
        <taxon>Magnoliopsida</taxon>
        <taxon>eudicotyledons</taxon>
        <taxon>Gunneridae</taxon>
        <taxon>Pentapetalae</taxon>
        <taxon>asterids</taxon>
        <taxon>lamiids</taxon>
        <taxon>Gentianales</taxon>
        <taxon>Apocynaceae</taxon>
        <taxon>Rauvolfioideae</taxon>
        <taxon>Vinceae</taxon>
        <taxon>Catharanthinae</taxon>
        <taxon>Catharanthus</taxon>
    </lineage>
</organism>
<gene>
    <name evidence="1" type="ORF">M9H77_35427</name>
</gene>
<accession>A0ACB9ZR58</accession>
<dbReference type="EMBL" id="CM044708">
    <property type="protein sequence ID" value="KAI5649422.1"/>
    <property type="molecule type" value="Genomic_DNA"/>
</dbReference>
<comment type="caution">
    <text evidence="1">The sequence shown here is derived from an EMBL/GenBank/DDBJ whole genome shotgun (WGS) entry which is preliminary data.</text>
</comment>
<dbReference type="Proteomes" id="UP001060085">
    <property type="component" value="Linkage Group LG08"/>
</dbReference>
<proteinExistence type="predicted"/>
<protein>
    <submittedName>
        <fullName evidence="1">Uncharacterized protein</fullName>
    </submittedName>
</protein>
<evidence type="ECO:0000313" key="1">
    <source>
        <dbReference type="EMBL" id="KAI5649422.1"/>
    </source>
</evidence>
<keyword evidence="2" id="KW-1185">Reference proteome</keyword>
<name>A0ACB9ZR58_CATRO</name>